<evidence type="ECO:0000256" key="3">
    <source>
        <dbReference type="ARBA" id="ARBA00022475"/>
    </source>
</evidence>
<dbReference type="Proteomes" id="UP001374803">
    <property type="component" value="Chromosome"/>
</dbReference>
<evidence type="ECO:0000256" key="6">
    <source>
        <dbReference type="ARBA" id="ARBA00023136"/>
    </source>
</evidence>
<evidence type="ECO:0000256" key="1">
    <source>
        <dbReference type="ARBA" id="ARBA00004651"/>
    </source>
</evidence>
<evidence type="ECO:0000256" key="7">
    <source>
        <dbReference type="ARBA" id="ARBA00038032"/>
    </source>
</evidence>
<keyword evidence="5 9" id="KW-1133">Transmembrane helix</keyword>
<reference evidence="10" key="1">
    <citation type="submission" date="2021-12" db="EMBL/GenBank/DDBJ databases">
        <title>Discovery of the Pendulisporaceae a myxobacterial family with distinct sporulation behavior and unique specialized metabolism.</title>
        <authorList>
            <person name="Garcia R."/>
            <person name="Popoff A."/>
            <person name="Bader C.D."/>
            <person name="Loehr J."/>
            <person name="Walesch S."/>
            <person name="Walt C."/>
            <person name="Boldt J."/>
            <person name="Bunk B."/>
            <person name="Haeckl F.J.F.P.J."/>
            <person name="Gunesch A.P."/>
            <person name="Birkelbach J."/>
            <person name="Nuebel U."/>
            <person name="Pietschmann T."/>
            <person name="Bach T."/>
            <person name="Mueller R."/>
        </authorList>
    </citation>
    <scope>NUCLEOTIDE SEQUENCE</scope>
    <source>
        <strain evidence="10">MSr11367</strain>
    </source>
</reference>
<dbReference type="RefSeq" id="WP_394833364.1">
    <property type="nucleotide sequence ID" value="NZ_CP089929.1"/>
</dbReference>
<dbReference type="InterPro" id="IPR045324">
    <property type="entry name" value="Small_multidrug_res"/>
</dbReference>
<feature type="transmembrane region" description="Helical" evidence="9">
    <location>
        <begin position="60"/>
        <end position="79"/>
    </location>
</feature>
<keyword evidence="4 8" id="KW-0812">Transmembrane</keyword>
<evidence type="ECO:0000256" key="8">
    <source>
        <dbReference type="RuleBase" id="RU003942"/>
    </source>
</evidence>
<dbReference type="InterPro" id="IPR000390">
    <property type="entry name" value="Small_drug/metabolite_transptr"/>
</dbReference>
<keyword evidence="11" id="KW-1185">Reference proteome</keyword>
<dbReference type="EMBL" id="CP089983">
    <property type="protein sequence ID" value="WXB03730.1"/>
    <property type="molecule type" value="Genomic_DNA"/>
</dbReference>
<protein>
    <submittedName>
        <fullName evidence="10">SMR family transporter</fullName>
    </submittedName>
</protein>
<feature type="transmembrane region" description="Helical" evidence="9">
    <location>
        <begin position="30"/>
        <end position="48"/>
    </location>
</feature>
<feature type="transmembrane region" description="Helical" evidence="9">
    <location>
        <begin position="85"/>
        <end position="104"/>
    </location>
</feature>
<keyword evidence="3" id="KW-1003">Cell membrane</keyword>
<gene>
    <name evidence="10" type="ORF">LVJ94_43350</name>
</gene>
<dbReference type="PANTHER" id="PTHR30561:SF1">
    <property type="entry name" value="MULTIDRUG TRANSPORTER EMRE"/>
    <property type="match status" value="1"/>
</dbReference>
<keyword evidence="6 9" id="KW-0472">Membrane</keyword>
<keyword evidence="2" id="KW-0813">Transport</keyword>
<sequence length="110" mass="11584">MTGYVYLGLAIACEVVATSALKASGEFKQVGPSLLVLFGYGGAFYFLSKTLQSIPVGVAYAIWSGVGITLVTLIAAMLYRQKPDLPAIMGMLLIVAGVLVIQLFSRNAGH</sequence>
<evidence type="ECO:0000313" key="11">
    <source>
        <dbReference type="Proteomes" id="UP001374803"/>
    </source>
</evidence>
<dbReference type="SUPFAM" id="SSF103481">
    <property type="entry name" value="Multidrug resistance efflux transporter EmrE"/>
    <property type="match status" value="1"/>
</dbReference>
<evidence type="ECO:0000256" key="9">
    <source>
        <dbReference type="SAM" id="Phobius"/>
    </source>
</evidence>
<evidence type="ECO:0000256" key="2">
    <source>
        <dbReference type="ARBA" id="ARBA00022448"/>
    </source>
</evidence>
<evidence type="ECO:0000313" key="10">
    <source>
        <dbReference type="EMBL" id="WXB03730.1"/>
    </source>
</evidence>
<comment type="subcellular location">
    <subcellularLocation>
        <location evidence="1 8">Cell membrane</location>
        <topology evidence="1 8">Multi-pass membrane protein</topology>
    </subcellularLocation>
</comment>
<dbReference type="Pfam" id="PF00893">
    <property type="entry name" value="Multi_Drug_Res"/>
    <property type="match status" value="1"/>
</dbReference>
<dbReference type="Gene3D" id="1.10.3730.20">
    <property type="match status" value="1"/>
</dbReference>
<proteinExistence type="inferred from homology"/>
<evidence type="ECO:0000256" key="4">
    <source>
        <dbReference type="ARBA" id="ARBA00022692"/>
    </source>
</evidence>
<dbReference type="InterPro" id="IPR037185">
    <property type="entry name" value="EmrE-like"/>
</dbReference>
<dbReference type="PANTHER" id="PTHR30561">
    <property type="entry name" value="SMR FAMILY PROTON-DEPENDENT DRUG EFFLUX TRANSPORTER SUGE"/>
    <property type="match status" value="1"/>
</dbReference>
<name>A0ABZ2L083_9BACT</name>
<accession>A0ABZ2L083</accession>
<evidence type="ECO:0000256" key="5">
    <source>
        <dbReference type="ARBA" id="ARBA00022989"/>
    </source>
</evidence>
<comment type="similarity">
    <text evidence="7 8">Belongs to the drug/metabolite transporter (DMT) superfamily. Small multidrug resistance (SMR) (TC 2.A.7.1) family.</text>
</comment>
<organism evidence="10 11">
    <name type="scientific">Pendulispora rubella</name>
    <dbReference type="NCBI Taxonomy" id="2741070"/>
    <lineage>
        <taxon>Bacteria</taxon>
        <taxon>Pseudomonadati</taxon>
        <taxon>Myxococcota</taxon>
        <taxon>Myxococcia</taxon>
        <taxon>Myxococcales</taxon>
        <taxon>Sorangiineae</taxon>
        <taxon>Pendulisporaceae</taxon>
        <taxon>Pendulispora</taxon>
    </lineage>
</organism>